<feature type="domain" description="FCS-type" evidence="14">
    <location>
        <begin position="207"/>
        <end position="242"/>
    </location>
</feature>
<dbReference type="OrthoDB" id="5800688at2759"/>
<sequence>MASQDDLGLLWYGVAGVPFNTADPADVLLNSGTAPPPLLSDHPRPLLAQHPHLSNTPQLHTLSTPQPQPPQQTHHTITTSQHFLHPTITTPAYADPSPMLQTHHTQMLYDASTGDYITPPDYMYETLENYDDDSSGGQSMLPSGQHDPNTPSEHASHQSGFQNNYMDEESDPLPVPKTKKPKVHHHPALKLKTPIAYQKDTDLNAIPIMREGMAVCEKCGAIGVKHAFYGKERKYCSLACARPALQISGSASKNSPELSTNDDSTDNAPDNVDNDETNDSISASNGQNIAGGDSSSSSDCKASLQQQSSFSINEDTSNSGECDSPAPSTTDTDTTGSQHYEAAKSYDWTTTYLKKPDFRAVPVKCFPHAPMSECWEQMGVGMKVEVACGSEGVTKDAYWIATVMGIAGYKACLRFEGFVENSSCDFWVDLCSEEVHPVGWCASQGKPLIPPRSIQDKYSDWKQFLMKRLTGARTLPSNFHSKVMDSHKSRFKVGLNVEVVDKNRIAQMRVASVTEVVGKRLHLRYHGAPPHDNGFWCHEDAPIIHPIGWSRDVGHEIVASQSYHDKCISGEYEKTDAPPHLFVQPPVPAYVRNGDSSNAGFAKGMKLEAIDPLNLASICVATVMKVLRDHYLMIRIDSYENDDTGSDWFCYHATSPCIFPAGFCQINKIKLSPPKGYEGDFSWYNYLKTTEATAAPPALFNRDIGRCGFEVDMHLEATDLMDPRLVCVATVKAVHGRLLQIHFDGWESDFDQWIDCHSTDIYPVGWCQMVSYRLEGPPHAAHAGASGPRRRSKTRGGGRRRRGGGSASVAPPAPANVARRGRVGKESVRIKDCVRDVLSNIPSEGTQLGRQSSEAFSNEFNTRGVASRGRGNRGRRGRPRKFRAASDATQDSSLGVGNSSSDDILSSENHMSVDRYLEDELSIEHTADTENMDDHSDEDTSSGVASLADSDGCSLDDWASDASHFKQGQQVALNGTDGGCSLTTPTPSVIEQQQLLQQVPGGNDLKDSFGAGQQQQLPAALLPAEPSLQDLFASDSFPSSGLQDSLCSDQYLQHQLQTTEASICTPTSVWNQNVTLAPAGQTTFINGQTAGTLLPNSTFQTLALTSPELNDTFGPTALVAMTMPPNVGSQQLQLTQLPIHLASNLNTGTMNFGLTAVPMVASDQLLLLQQQQEQQPLYIPRLIDGPIKDGSKVQPKLWTCTDVVAFLEKNDCSAYSSNFQQEGIDGPSLLALNQTPGRVMELTGMKVGPSLKIQDLIKQLVALVSPAQARYQATLLKRGLTFQRAP</sequence>
<feature type="compositionally biased region" description="Basic residues" evidence="13">
    <location>
        <begin position="870"/>
        <end position="883"/>
    </location>
</feature>
<dbReference type="SMART" id="SM00561">
    <property type="entry name" value="MBT"/>
    <property type="match status" value="4"/>
</dbReference>
<evidence type="ECO:0000256" key="11">
    <source>
        <dbReference type="PROSITE-ProRule" id="PRU00367"/>
    </source>
</evidence>
<dbReference type="GO" id="GO:0008270">
    <property type="term" value="F:zinc ion binding"/>
    <property type="evidence" value="ECO:0007669"/>
    <property type="project" value="UniProtKB-KW"/>
</dbReference>
<feature type="repeat" description="MBT" evidence="12">
    <location>
        <begin position="459"/>
        <end position="560"/>
    </location>
</feature>
<evidence type="ECO:0000313" key="15">
    <source>
        <dbReference type="Proteomes" id="UP000694843"/>
    </source>
</evidence>
<dbReference type="CDD" id="cd20122">
    <property type="entry name" value="MBT_dSfmbt_rpt2"/>
    <property type="match status" value="1"/>
</dbReference>
<dbReference type="InterPro" id="IPR013761">
    <property type="entry name" value="SAM/pointed_sf"/>
</dbReference>
<evidence type="ECO:0000313" key="16">
    <source>
        <dbReference type="RefSeq" id="XP_018024595.1"/>
    </source>
</evidence>
<feature type="region of interest" description="Disordered" evidence="13">
    <location>
        <begin position="126"/>
        <end position="191"/>
    </location>
</feature>
<keyword evidence="7" id="KW-0805">Transcription regulation</keyword>
<dbReference type="GO" id="GO:0005634">
    <property type="term" value="C:nucleus"/>
    <property type="evidence" value="ECO:0007669"/>
    <property type="project" value="UniProtKB-SubCell"/>
</dbReference>
<dbReference type="GO" id="GO:0042393">
    <property type="term" value="F:histone binding"/>
    <property type="evidence" value="ECO:0007669"/>
    <property type="project" value="TreeGrafter"/>
</dbReference>
<dbReference type="GO" id="GO:0003682">
    <property type="term" value="F:chromatin binding"/>
    <property type="evidence" value="ECO:0007669"/>
    <property type="project" value="TreeGrafter"/>
</dbReference>
<dbReference type="SUPFAM" id="SSF63748">
    <property type="entry name" value="Tudor/PWWP/MBT"/>
    <property type="match status" value="4"/>
</dbReference>
<proteinExistence type="predicted"/>
<feature type="region of interest" description="Disordered" evidence="13">
    <location>
        <begin position="779"/>
        <end position="824"/>
    </location>
</feature>
<evidence type="ECO:0000256" key="7">
    <source>
        <dbReference type="ARBA" id="ARBA00023015"/>
    </source>
</evidence>
<dbReference type="PROSITE" id="PS51024">
    <property type="entry name" value="ZF_FCS"/>
    <property type="match status" value="1"/>
</dbReference>
<dbReference type="InterPro" id="IPR012313">
    <property type="entry name" value="Znf_FCS"/>
</dbReference>
<dbReference type="Pfam" id="PF00536">
    <property type="entry name" value="SAM_1"/>
    <property type="match status" value="1"/>
</dbReference>
<feature type="region of interest" description="Disordered" evidence="13">
    <location>
        <begin position="249"/>
        <end position="338"/>
    </location>
</feature>
<evidence type="ECO:0000256" key="8">
    <source>
        <dbReference type="ARBA" id="ARBA00023125"/>
    </source>
</evidence>
<feature type="compositionally biased region" description="Basic residues" evidence="13">
    <location>
        <begin position="177"/>
        <end position="189"/>
    </location>
</feature>
<dbReference type="GeneID" id="108680304"/>
<dbReference type="Gene3D" id="3.30.60.160">
    <property type="match status" value="1"/>
</dbReference>
<dbReference type="PANTHER" id="PTHR12247">
    <property type="entry name" value="POLYCOMB GROUP PROTEIN"/>
    <property type="match status" value="1"/>
</dbReference>
<feature type="compositionally biased region" description="Polar residues" evidence="13">
    <location>
        <begin position="135"/>
        <end position="165"/>
    </location>
</feature>
<dbReference type="GO" id="GO:0003677">
    <property type="term" value="F:DNA binding"/>
    <property type="evidence" value="ECO:0007669"/>
    <property type="project" value="UniProtKB-KW"/>
</dbReference>
<accession>A0A8B7PF15</accession>
<keyword evidence="15" id="KW-1185">Reference proteome</keyword>
<dbReference type="KEGG" id="hazt:108680304"/>
<dbReference type="CTD" id="34709"/>
<evidence type="ECO:0000256" key="9">
    <source>
        <dbReference type="ARBA" id="ARBA00023163"/>
    </source>
</evidence>
<evidence type="ECO:0000256" key="4">
    <source>
        <dbReference type="ARBA" id="ARBA00022771"/>
    </source>
</evidence>
<dbReference type="GO" id="GO:0045892">
    <property type="term" value="P:negative regulation of DNA-templated transcription"/>
    <property type="evidence" value="ECO:0007669"/>
    <property type="project" value="TreeGrafter"/>
</dbReference>
<evidence type="ECO:0000256" key="6">
    <source>
        <dbReference type="ARBA" id="ARBA00022853"/>
    </source>
</evidence>
<keyword evidence="9" id="KW-0804">Transcription</keyword>
<evidence type="ECO:0000256" key="13">
    <source>
        <dbReference type="SAM" id="MobiDB-lite"/>
    </source>
</evidence>
<feature type="compositionally biased region" description="Polar residues" evidence="13">
    <location>
        <begin position="887"/>
        <end position="906"/>
    </location>
</feature>
<feature type="compositionally biased region" description="Polar residues" evidence="13">
    <location>
        <begin position="279"/>
        <end position="288"/>
    </location>
</feature>
<dbReference type="GO" id="GO:0006325">
    <property type="term" value="P:chromatin organization"/>
    <property type="evidence" value="ECO:0007669"/>
    <property type="project" value="UniProtKB-KW"/>
</dbReference>
<keyword evidence="5" id="KW-0862">Zinc</keyword>
<keyword evidence="6" id="KW-0156">Chromatin regulator</keyword>
<dbReference type="CDD" id="cd20100">
    <property type="entry name" value="MBT_dSfmbt-like_rpt4"/>
    <property type="match status" value="1"/>
</dbReference>
<organism evidence="15 16">
    <name type="scientific">Hyalella azteca</name>
    <name type="common">Amphipod</name>
    <dbReference type="NCBI Taxonomy" id="294128"/>
    <lineage>
        <taxon>Eukaryota</taxon>
        <taxon>Metazoa</taxon>
        <taxon>Ecdysozoa</taxon>
        <taxon>Arthropoda</taxon>
        <taxon>Crustacea</taxon>
        <taxon>Multicrustacea</taxon>
        <taxon>Malacostraca</taxon>
        <taxon>Eumalacostraca</taxon>
        <taxon>Peracarida</taxon>
        <taxon>Amphipoda</taxon>
        <taxon>Senticaudata</taxon>
        <taxon>Talitrida</taxon>
        <taxon>Talitroidea</taxon>
        <taxon>Hyalellidae</taxon>
        <taxon>Hyalella</taxon>
    </lineage>
</organism>
<dbReference type="InterPro" id="IPR050548">
    <property type="entry name" value="PcG_chromatin_remod_factors"/>
</dbReference>
<keyword evidence="8" id="KW-0238">DNA-binding</keyword>
<feature type="repeat" description="MBT" evidence="12">
    <location>
        <begin position="681"/>
        <end position="777"/>
    </location>
</feature>
<feature type="compositionally biased region" description="Polar residues" evidence="13">
    <location>
        <begin position="249"/>
        <end position="268"/>
    </location>
</feature>
<dbReference type="InterPro" id="IPR047359">
    <property type="entry name" value="MBT_dSfmbt_rpt2"/>
</dbReference>
<dbReference type="PROSITE" id="PS51079">
    <property type="entry name" value="MBT"/>
    <property type="match status" value="4"/>
</dbReference>
<feature type="repeat" description="MBT" evidence="12">
    <location>
        <begin position="561"/>
        <end position="674"/>
    </location>
</feature>
<evidence type="ECO:0000256" key="5">
    <source>
        <dbReference type="ARBA" id="ARBA00022833"/>
    </source>
</evidence>
<feature type="region of interest" description="Disordered" evidence="13">
    <location>
        <begin position="33"/>
        <end position="79"/>
    </location>
</feature>
<feature type="compositionally biased region" description="Low complexity" evidence="13">
    <location>
        <begin position="807"/>
        <end position="818"/>
    </location>
</feature>
<dbReference type="PANTHER" id="PTHR12247:SF104">
    <property type="entry name" value="POLYCOMB PROTEIN SFMBT"/>
    <property type="match status" value="1"/>
</dbReference>
<comment type="subcellular location">
    <subcellularLocation>
        <location evidence="1">Nucleus</location>
    </subcellularLocation>
</comment>
<dbReference type="SMART" id="SM00454">
    <property type="entry name" value="SAM"/>
    <property type="match status" value="1"/>
</dbReference>
<dbReference type="InterPro" id="IPR001660">
    <property type="entry name" value="SAM"/>
</dbReference>
<dbReference type="Proteomes" id="UP000694843">
    <property type="component" value="Unplaced"/>
</dbReference>
<feature type="region of interest" description="Disordered" evidence="13">
    <location>
        <begin position="928"/>
        <end position="948"/>
    </location>
</feature>
<dbReference type="SUPFAM" id="SSF47769">
    <property type="entry name" value="SAM/Pointed domain"/>
    <property type="match status" value="1"/>
</dbReference>
<feature type="compositionally biased region" description="Low complexity" evidence="13">
    <location>
        <begin position="56"/>
        <end position="79"/>
    </location>
</feature>
<dbReference type="Gene3D" id="2.30.30.140">
    <property type="match status" value="4"/>
</dbReference>
<evidence type="ECO:0000256" key="3">
    <source>
        <dbReference type="ARBA" id="ARBA00022737"/>
    </source>
</evidence>
<keyword evidence="2" id="KW-0479">Metal-binding</keyword>
<protein>
    <submittedName>
        <fullName evidence="16">Polycomb protein Sfmbt isoform X1</fullName>
    </submittedName>
</protein>
<dbReference type="Gene3D" id="1.10.150.50">
    <property type="entry name" value="Transcription Factor, Ets-1"/>
    <property type="match status" value="1"/>
</dbReference>
<evidence type="ECO:0000256" key="10">
    <source>
        <dbReference type="ARBA" id="ARBA00023242"/>
    </source>
</evidence>
<evidence type="ECO:0000256" key="12">
    <source>
        <dbReference type="PROSITE-ProRule" id="PRU00459"/>
    </source>
</evidence>
<feature type="compositionally biased region" description="Polar residues" evidence="13">
    <location>
        <begin position="303"/>
        <end position="321"/>
    </location>
</feature>
<evidence type="ECO:0000256" key="1">
    <source>
        <dbReference type="ARBA" id="ARBA00004123"/>
    </source>
</evidence>
<evidence type="ECO:0000259" key="14">
    <source>
        <dbReference type="PROSITE" id="PS51024"/>
    </source>
</evidence>
<dbReference type="InterPro" id="IPR038603">
    <property type="entry name" value="Znf_FCS_sf"/>
</dbReference>
<feature type="compositionally biased region" description="Polar residues" evidence="13">
    <location>
        <begin position="843"/>
        <end position="861"/>
    </location>
</feature>
<evidence type="ECO:0000256" key="2">
    <source>
        <dbReference type="ARBA" id="ARBA00022723"/>
    </source>
</evidence>
<keyword evidence="4 11" id="KW-0863">Zinc-finger</keyword>
<reference evidence="16" key="1">
    <citation type="submission" date="2025-08" db="UniProtKB">
        <authorList>
            <consortium name="RefSeq"/>
        </authorList>
    </citation>
    <scope>IDENTIFICATION</scope>
    <source>
        <tissue evidence="16">Whole organism</tissue>
    </source>
</reference>
<name>A0A8B7PF15_HYAAZ</name>
<dbReference type="RefSeq" id="XP_018024595.1">
    <property type="nucleotide sequence ID" value="XM_018169106.1"/>
</dbReference>
<dbReference type="Pfam" id="PF02820">
    <property type="entry name" value="MBT"/>
    <property type="match status" value="4"/>
</dbReference>
<keyword evidence="3" id="KW-0677">Repeat</keyword>
<feature type="repeat" description="MBT" evidence="12">
    <location>
        <begin position="346"/>
        <end position="451"/>
    </location>
</feature>
<feature type="compositionally biased region" description="Basic residues" evidence="13">
    <location>
        <begin position="788"/>
        <end position="803"/>
    </location>
</feature>
<dbReference type="InterPro" id="IPR004092">
    <property type="entry name" value="Mbt"/>
</dbReference>
<feature type="region of interest" description="Disordered" evidence="13">
    <location>
        <begin position="843"/>
        <end position="906"/>
    </location>
</feature>
<gene>
    <name evidence="16" type="primary">LOC108680304</name>
</gene>
<keyword evidence="10" id="KW-0539">Nucleus</keyword>